<dbReference type="KEGG" id="bsto:C0V70_00755"/>
<dbReference type="Gene3D" id="3.40.390.10">
    <property type="entry name" value="Collagenase (Catalytic Domain)"/>
    <property type="match status" value="1"/>
</dbReference>
<dbReference type="GO" id="GO:0030574">
    <property type="term" value="P:collagen catabolic process"/>
    <property type="evidence" value="ECO:0007669"/>
    <property type="project" value="TreeGrafter"/>
</dbReference>
<keyword evidence="2" id="KW-0479">Metal-binding</keyword>
<proteinExistence type="predicted"/>
<keyword evidence="5" id="KW-0482">Metalloprotease</keyword>
<dbReference type="InterPro" id="IPR001818">
    <property type="entry name" value="Pept_M10_metallopeptidase"/>
</dbReference>
<dbReference type="PANTHER" id="PTHR10201:SF323">
    <property type="entry name" value="MATRIX METALLOPROTEINASE-21"/>
    <property type="match status" value="1"/>
</dbReference>
<evidence type="ECO:0000256" key="1">
    <source>
        <dbReference type="ARBA" id="ARBA00022670"/>
    </source>
</evidence>
<dbReference type="InterPro" id="IPR024079">
    <property type="entry name" value="MetalloPept_cat_dom_sf"/>
</dbReference>
<evidence type="ECO:0000313" key="7">
    <source>
        <dbReference type="Proteomes" id="UP000235584"/>
    </source>
</evidence>
<dbReference type="EMBL" id="CP025704">
    <property type="protein sequence ID" value="AUN96659.1"/>
    <property type="molecule type" value="Genomic_DNA"/>
</dbReference>
<dbReference type="GO" id="GO:0030198">
    <property type="term" value="P:extracellular matrix organization"/>
    <property type="evidence" value="ECO:0007669"/>
    <property type="project" value="TreeGrafter"/>
</dbReference>
<dbReference type="GO" id="GO:0004222">
    <property type="term" value="F:metalloendopeptidase activity"/>
    <property type="evidence" value="ECO:0007669"/>
    <property type="project" value="InterPro"/>
</dbReference>
<evidence type="ECO:0000256" key="4">
    <source>
        <dbReference type="ARBA" id="ARBA00022833"/>
    </source>
</evidence>
<dbReference type="OrthoDB" id="5516015at2"/>
<name>A0A2K9NMC3_BACTC</name>
<dbReference type="InterPro" id="IPR021190">
    <property type="entry name" value="Pept_M10A"/>
</dbReference>
<dbReference type="SUPFAM" id="SSF55486">
    <property type="entry name" value="Metalloproteases ('zincins'), catalytic domain"/>
    <property type="match status" value="1"/>
</dbReference>
<evidence type="ECO:0000313" key="6">
    <source>
        <dbReference type="EMBL" id="AUN96659.1"/>
    </source>
</evidence>
<dbReference type="SMART" id="SM00235">
    <property type="entry name" value="ZnMc"/>
    <property type="match status" value="1"/>
</dbReference>
<keyword evidence="7" id="KW-1185">Reference proteome</keyword>
<keyword evidence="1" id="KW-0645">Protease</keyword>
<dbReference type="RefSeq" id="WP_102241954.1">
    <property type="nucleotide sequence ID" value="NZ_CP025704.1"/>
</dbReference>
<keyword evidence="4" id="KW-0862">Zinc</keyword>
<dbReference type="PRINTS" id="PR00138">
    <property type="entry name" value="MATRIXIN"/>
</dbReference>
<reference evidence="6 7" key="1">
    <citation type="submission" date="2018-01" db="EMBL/GenBank/DDBJ databases">
        <title>Complete genome sequence of Bacteriovorax stolpii DSM12778.</title>
        <authorList>
            <person name="Tang B."/>
            <person name="Chang J."/>
        </authorList>
    </citation>
    <scope>NUCLEOTIDE SEQUENCE [LARGE SCALE GENOMIC DNA]</scope>
    <source>
        <strain evidence="6 7">DSM 12778</strain>
    </source>
</reference>
<dbReference type="Pfam" id="PF00413">
    <property type="entry name" value="Peptidase_M10"/>
    <property type="match status" value="1"/>
</dbReference>
<sequence>MKKTIIAILFSLSVTLFLTEAKAYVQNRTTSDSLVHWTNGIALLDIFVNSTNTQSLSSATVQSIAANSIAQWDGKSKISLRKNQTAGSGQTGLNEIYFSTDPSVFNGTGVVGVTQVYYKNNTGEIIEADILINDNFTFSTAVTEVNYLGNVLTHEMGHFLGLGHSQVNGSSMFYALSRGQNQISSDDKAGVYSIYPNGDSTKGSLNGKVVGGRSLISVFGVHVQAISLKTGQVAGSNISDYDGTFVIDGLDKNDKYYLYTSPIALVGLPNKYSNAHYDFCDNSKKYRGSFFQKCGSAGEGFPQSVSLNSSSVNVGNVTIRCGLDVPVEYMQNKNITPAGFDIQSSVMSGLGNAFVGFFSAQEMSQSGSADYFRMDLSGVSDWDAVGTGSLYAEFRILNQSFYSPFKANISVKRDSGTTNVTPKYIQESDGWLNLETVVRVPINRSLLSDNNFEITVTPESMEFPYFPNGLPYTKTDYFPSSGYFEDSLYFYLVSASIVRDNGNSTFSLVSSKEQVLTDNTQCTDANNTYALTDFTTKGTTSSGARKKDDGIACGTVDLNGGSGNGPGGFFIGLILSLILCHLTSSIIKQNKPKHIAR</sequence>
<evidence type="ECO:0000256" key="5">
    <source>
        <dbReference type="ARBA" id="ARBA00023049"/>
    </source>
</evidence>
<dbReference type="GO" id="GO:0031012">
    <property type="term" value="C:extracellular matrix"/>
    <property type="evidence" value="ECO:0007669"/>
    <property type="project" value="InterPro"/>
</dbReference>
<evidence type="ECO:0000256" key="2">
    <source>
        <dbReference type="ARBA" id="ARBA00022723"/>
    </source>
</evidence>
<organism evidence="6 7">
    <name type="scientific">Bacteriovorax stolpii</name>
    <name type="common">Bdellovibrio stolpii</name>
    <dbReference type="NCBI Taxonomy" id="960"/>
    <lineage>
        <taxon>Bacteria</taxon>
        <taxon>Pseudomonadati</taxon>
        <taxon>Bdellovibrionota</taxon>
        <taxon>Bacteriovoracia</taxon>
        <taxon>Bacteriovoracales</taxon>
        <taxon>Bacteriovoracaceae</taxon>
        <taxon>Bacteriovorax</taxon>
    </lineage>
</organism>
<gene>
    <name evidence="6" type="ORF">C0V70_00755</name>
</gene>
<protein>
    <submittedName>
        <fullName evidence="6">Uncharacterized protein</fullName>
    </submittedName>
</protein>
<evidence type="ECO:0000256" key="3">
    <source>
        <dbReference type="ARBA" id="ARBA00022801"/>
    </source>
</evidence>
<dbReference type="InterPro" id="IPR006026">
    <property type="entry name" value="Peptidase_Metallo"/>
</dbReference>
<dbReference type="AlphaFoldDB" id="A0A2K9NMC3"/>
<accession>A0A2K9NMC3</accession>
<dbReference type="GO" id="GO:0006508">
    <property type="term" value="P:proteolysis"/>
    <property type="evidence" value="ECO:0007669"/>
    <property type="project" value="UniProtKB-KW"/>
</dbReference>
<dbReference type="Proteomes" id="UP000235584">
    <property type="component" value="Chromosome"/>
</dbReference>
<keyword evidence="3" id="KW-0378">Hydrolase</keyword>
<dbReference type="GO" id="GO:0008270">
    <property type="term" value="F:zinc ion binding"/>
    <property type="evidence" value="ECO:0007669"/>
    <property type="project" value="InterPro"/>
</dbReference>
<dbReference type="PANTHER" id="PTHR10201">
    <property type="entry name" value="MATRIX METALLOPROTEINASE"/>
    <property type="match status" value="1"/>
</dbReference>